<dbReference type="PROSITE" id="PS00367">
    <property type="entry name" value="BH4_AAA_HYDROXYL_1"/>
    <property type="match status" value="1"/>
</dbReference>
<evidence type="ECO:0000256" key="17">
    <source>
        <dbReference type="PIRSR" id="PIRSR601273-2"/>
    </source>
</evidence>
<keyword evidence="18" id="KW-0472">Membrane</keyword>
<gene>
    <name evidence="21" type="ORF">PECUL_23A053870</name>
</gene>
<evidence type="ECO:0000256" key="15">
    <source>
        <dbReference type="ARBA" id="ARBA00029922"/>
    </source>
</evidence>
<keyword evidence="13" id="KW-0503">Monooxygenase</keyword>
<dbReference type="InterPro" id="IPR019774">
    <property type="entry name" value="Aromatic-AA_hydroxylase_C"/>
</dbReference>
<dbReference type="Gene3D" id="3.30.70.260">
    <property type="match status" value="1"/>
</dbReference>
<evidence type="ECO:0000256" key="2">
    <source>
        <dbReference type="ARBA" id="ARBA00001954"/>
    </source>
</evidence>
<name>A0AAD1VXV1_PELCU</name>
<dbReference type="Pfam" id="PF21417">
    <property type="entry name" value="TH_ACT"/>
    <property type="match status" value="1"/>
</dbReference>
<dbReference type="InterPro" id="IPR036951">
    <property type="entry name" value="ArAA_hydroxylase_sf"/>
</dbReference>
<evidence type="ECO:0000259" key="20">
    <source>
        <dbReference type="PROSITE" id="PS51671"/>
    </source>
</evidence>
<dbReference type="InterPro" id="IPR045865">
    <property type="entry name" value="ACT-like_dom_sf"/>
</dbReference>
<dbReference type="PRINTS" id="PR00372">
    <property type="entry name" value="FYWHYDRXLASE"/>
</dbReference>
<dbReference type="Gene3D" id="1.10.800.10">
    <property type="entry name" value="Aromatic amino acid hydroxylase"/>
    <property type="match status" value="2"/>
</dbReference>
<evidence type="ECO:0000256" key="16">
    <source>
        <dbReference type="ARBA" id="ARBA00058511"/>
    </source>
</evidence>
<dbReference type="EC" id="1.14.16.1" evidence="6"/>
<dbReference type="GO" id="GO:0004505">
    <property type="term" value="F:phenylalanine 4-monooxygenase activity"/>
    <property type="evidence" value="ECO:0007669"/>
    <property type="project" value="UniProtKB-EC"/>
</dbReference>
<evidence type="ECO:0000256" key="4">
    <source>
        <dbReference type="ARBA" id="ARBA00009712"/>
    </source>
</evidence>
<evidence type="ECO:0000256" key="11">
    <source>
        <dbReference type="ARBA" id="ARBA00023002"/>
    </source>
</evidence>
<dbReference type="PANTHER" id="PTHR11473:SF24">
    <property type="entry name" value="PHENYLALANINE-4-HYDROXYLASE"/>
    <property type="match status" value="1"/>
</dbReference>
<dbReference type="PROSITE" id="PS51410">
    <property type="entry name" value="BH4_AAA_HYDROXYL_2"/>
    <property type="match status" value="2"/>
</dbReference>
<evidence type="ECO:0000256" key="18">
    <source>
        <dbReference type="SAM" id="Phobius"/>
    </source>
</evidence>
<dbReference type="Pfam" id="PF01842">
    <property type="entry name" value="ACT"/>
    <property type="match status" value="1"/>
</dbReference>
<dbReference type="AlphaFoldDB" id="A0AAD1VXV1"/>
<keyword evidence="18" id="KW-0812">Transmembrane</keyword>
<dbReference type="SUPFAM" id="SSF55021">
    <property type="entry name" value="ACT-like"/>
    <property type="match status" value="2"/>
</dbReference>
<dbReference type="PANTHER" id="PTHR11473">
    <property type="entry name" value="AROMATIC AMINO ACID HYDROXYLASE"/>
    <property type="match status" value="1"/>
</dbReference>
<dbReference type="InterPro" id="IPR001273">
    <property type="entry name" value="ArAA_hydroxylase"/>
</dbReference>
<evidence type="ECO:0000256" key="7">
    <source>
        <dbReference type="ARBA" id="ARBA00020276"/>
    </source>
</evidence>
<dbReference type="PROSITE" id="PS51671">
    <property type="entry name" value="ACT"/>
    <property type="match status" value="1"/>
</dbReference>
<evidence type="ECO:0000256" key="13">
    <source>
        <dbReference type="ARBA" id="ARBA00023033"/>
    </source>
</evidence>
<dbReference type="EMBL" id="OW240914">
    <property type="protein sequence ID" value="CAH2277557.1"/>
    <property type="molecule type" value="Genomic_DNA"/>
</dbReference>
<comment type="cofactor">
    <cofactor evidence="2 17">
        <name>Fe(2+)</name>
        <dbReference type="ChEBI" id="CHEBI:29033"/>
    </cofactor>
</comment>
<feature type="domain" description="Biopterin-dependent aromatic amino acid hydroxylase family profile" evidence="19">
    <location>
        <begin position="109"/>
        <end position="455"/>
    </location>
</feature>
<reference evidence="21" key="1">
    <citation type="submission" date="2022-03" db="EMBL/GenBank/DDBJ databases">
        <authorList>
            <person name="Alioto T."/>
            <person name="Alioto T."/>
            <person name="Gomez Garrido J."/>
        </authorList>
    </citation>
    <scope>NUCLEOTIDE SEQUENCE</scope>
</reference>
<dbReference type="Proteomes" id="UP001295444">
    <property type="component" value="Chromosome 03"/>
</dbReference>
<evidence type="ECO:0000256" key="3">
    <source>
        <dbReference type="ARBA" id="ARBA00005088"/>
    </source>
</evidence>
<comment type="subunit">
    <text evidence="5">Homodimer and homotetramer.</text>
</comment>
<keyword evidence="14" id="KW-0585">Phenylalanine catabolism</keyword>
<evidence type="ECO:0000256" key="6">
    <source>
        <dbReference type="ARBA" id="ARBA00011995"/>
    </source>
</evidence>
<dbReference type="InterPro" id="IPR036329">
    <property type="entry name" value="Aro-AA_hydroxylase_C_sf"/>
</dbReference>
<dbReference type="InterPro" id="IPR049321">
    <property type="entry name" value="TH_ACT"/>
</dbReference>
<comment type="function">
    <text evidence="16">Catalyzes the hydroxylation of L-phenylalanine to L-tyrosine.</text>
</comment>
<evidence type="ECO:0000256" key="10">
    <source>
        <dbReference type="ARBA" id="ARBA00022723"/>
    </source>
</evidence>
<dbReference type="CDD" id="cd04931">
    <property type="entry name" value="ACT_PAH"/>
    <property type="match status" value="1"/>
</dbReference>
<dbReference type="InterPro" id="IPR041912">
    <property type="entry name" value="Euk_PheOH_cat"/>
</dbReference>
<dbReference type="FunFam" id="1.10.800.10:FF:000003">
    <property type="entry name" value="Phenylalanine-4-hydroxylase"/>
    <property type="match status" value="1"/>
</dbReference>
<feature type="non-terminal residue" evidence="21">
    <location>
        <position position="1"/>
    </location>
</feature>
<sequence length="986" mass="113367">KTAGWPKALCCPVQSGLWCWMHVLESNYIEESTKDNRISLIFSLKEQVGALARVLRIFEERGVSLTHIESRPSRLNKDEYQFFINLDNKSTPALDEIVRCLRHDIGATVHELSRDKKKDAVPWFPRTIQDLDKFANQILSYGSELDADHPGFTDPVYRARRKEFADIAFNYRHGQPIPRVTYTEEEKKTWGTVFKELKTLYPTHACYEHNHVFPLLEEYCGYNENNIPQLEDVSNFLQTCTGFRLRPVAGLLSSRDFLAGLAFRVFHSTQYIRHCSKPMYTPEPDICHELLGHAPLFADPSFAQFSQEIGLASLGAPDEYIEMLATVYWFTAEFGICKQGDKMKAYGAGLLSSFGELQYCLTDKPEFKPFEPEKTAKQKYPITEFQPIYFIAESFEDAKDKVRKFAAIIPRPFSVRYNPYTQSIEVLDNVQQLKNLADCINSEIGILCISNNSLKRKVYNVKVQTASTHWLYVKCKINKYLTQSVQEPKNANKMNQEPISEFSWLRETFTMKSDMGASQSVQDHGERRSLTFMFTLKNPSTCGLAASLRTLEKFDACVYHFETRPTRRVRHRGDGLECFVKCDIASSSVNSLIASLKRMADEVRVATEERLSWSSFPRKLQDLDKCHHLIIKFEPNFDQDHPVHLNEFKETLHPVITIYFADAFIIIIIFFFLKGFEDQEYKKRRAYFADLALSYRQLTQSCHSGDVLPRIDYTVEETNTWKQVYKALRSLYPNYACKQYLDAFQQLENLCGFSEESIPQLQDVSLFLKDRTGFKLRPAAGLLSARDFLSCLAFRVFPSTQYIRHHSSAMHSPEPDCCHELLGHIPMLADKEFAQFSQDIGLASLGASDEDIEKLSTLYWFTIEFGLCKQNGSIKAYGAGLLSSYGELVYALSNKPEIRPFDPEITAIQPYQDTSFQPVYFVAESFEDSKAKLREYAMKIKKPFSLHYDPFTSSIQVLDSLQKVKNILSQINDDLRSLHSALDRVC</sequence>
<keyword evidence="12 17" id="KW-0408">Iron</keyword>
<feature type="transmembrane region" description="Helical" evidence="18">
    <location>
        <begin position="656"/>
        <end position="676"/>
    </location>
</feature>
<feature type="domain" description="ACT" evidence="20">
    <location>
        <begin position="39"/>
        <end position="117"/>
    </location>
</feature>
<dbReference type="NCBIfam" id="TIGR01268">
    <property type="entry name" value="Phe4hydrox_tetr"/>
    <property type="match status" value="1"/>
</dbReference>
<dbReference type="InterPro" id="IPR005961">
    <property type="entry name" value="Phe-4-hydroxylase_tetra"/>
</dbReference>
<evidence type="ECO:0000256" key="5">
    <source>
        <dbReference type="ARBA" id="ARBA00011839"/>
    </source>
</evidence>
<evidence type="ECO:0000256" key="9">
    <source>
        <dbReference type="ARBA" id="ARBA00022553"/>
    </source>
</evidence>
<keyword evidence="18" id="KW-1133">Transmembrane helix</keyword>
<feature type="binding site" evidence="17">
    <location>
        <position position="288"/>
    </location>
    <ligand>
        <name>Fe cation</name>
        <dbReference type="ChEBI" id="CHEBI:24875"/>
    </ligand>
</feature>
<evidence type="ECO:0000313" key="22">
    <source>
        <dbReference type="Proteomes" id="UP001295444"/>
    </source>
</evidence>
<protein>
    <recommendedName>
        <fullName evidence="7">Phenylalanine-4-hydroxylase</fullName>
        <ecNumber evidence="6">1.14.16.1</ecNumber>
    </recommendedName>
    <alternativeName>
        <fullName evidence="15">Phe-4-monooxygenase</fullName>
    </alternativeName>
</protein>
<comment type="similarity">
    <text evidence="4">Belongs to the biopterin-dependent aromatic amino acid hydroxylase family.</text>
</comment>
<feature type="binding site" evidence="17">
    <location>
        <position position="333"/>
    </location>
    <ligand>
        <name>Fe cation</name>
        <dbReference type="ChEBI" id="CHEBI:24875"/>
    </ligand>
</feature>
<comment type="catalytic activity">
    <reaction evidence="1">
        <text>(6R)-L-erythro-5,6,7,8-tetrahydrobiopterin + L-phenylalanine + O2 = (4aS,6R)-4a-hydroxy-L-erythro-5,6,7,8-tetrahydrobiopterin + L-tyrosine</text>
        <dbReference type="Rhea" id="RHEA:20273"/>
        <dbReference type="ChEBI" id="CHEBI:15379"/>
        <dbReference type="ChEBI" id="CHEBI:15642"/>
        <dbReference type="ChEBI" id="CHEBI:58095"/>
        <dbReference type="ChEBI" id="CHEBI:58315"/>
        <dbReference type="ChEBI" id="CHEBI:59560"/>
        <dbReference type="EC" id="1.14.16.1"/>
    </reaction>
</comment>
<dbReference type="SUPFAM" id="SSF56534">
    <property type="entry name" value="Aromatic aminoacid monoxygenases, catalytic and oligomerization domains"/>
    <property type="match status" value="2"/>
</dbReference>
<evidence type="ECO:0000256" key="8">
    <source>
        <dbReference type="ARBA" id="ARBA00022533"/>
    </source>
</evidence>
<proteinExistence type="inferred from homology"/>
<keyword evidence="8" id="KW-0021">Allosteric enzyme</keyword>
<dbReference type="InterPro" id="IPR018301">
    <property type="entry name" value="ArAA_hydroxylase_Fe/CU_BS"/>
</dbReference>
<evidence type="ECO:0000256" key="14">
    <source>
        <dbReference type="ARBA" id="ARBA00023232"/>
    </source>
</evidence>
<dbReference type="GO" id="GO:0006559">
    <property type="term" value="P:L-phenylalanine catabolic process"/>
    <property type="evidence" value="ECO:0007669"/>
    <property type="project" value="UniProtKB-KW"/>
</dbReference>
<accession>A0AAD1VXV1</accession>
<dbReference type="InterPro" id="IPR002912">
    <property type="entry name" value="ACT_dom"/>
</dbReference>
<dbReference type="Pfam" id="PF00351">
    <property type="entry name" value="Biopterin_H"/>
    <property type="match status" value="2"/>
</dbReference>
<keyword evidence="22" id="KW-1185">Reference proteome</keyword>
<organism evidence="21 22">
    <name type="scientific">Pelobates cultripes</name>
    <name type="common">Western spadefoot toad</name>
    <dbReference type="NCBI Taxonomy" id="61616"/>
    <lineage>
        <taxon>Eukaryota</taxon>
        <taxon>Metazoa</taxon>
        <taxon>Chordata</taxon>
        <taxon>Craniata</taxon>
        <taxon>Vertebrata</taxon>
        <taxon>Euteleostomi</taxon>
        <taxon>Amphibia</taxon>
        <taxon>Batrachia</taxon>
        <taxon>Anura</taxon>
        <taxon>Pelobatoidea</taxon>
        <taxon>Pelobatidae</taxon>
        <taxon>Pelobates</taxon>
    </lineage>
</organism>
<evidence type="ECO:0000256" key="1">
    <source>
        <dbReference type="ARBA" id="ARBA00001060"/>
    </source>
</evidence>
<evidence type="ECO:0000256" key="12">
    <source>
        <dbReference type="ARBA" id="ARBA00023004"/>
    </source>
</evidence>
<dbReference type="GO" id="GO:0005506">
    <property type="term" value="F:iron ion binding"/>
    <property type="evidence" value="ECO:0007669"/>
    <property type="project" value="InterPro"/>
</dbReference>
<keyword evidence="9" id="KW-0597">Phosphoprotein</keyword>
<evidence type="ECO:0000259" key="19">
    <source>
        <dbReference type="PROSITE" id="PS51410"/>
    </source>
</evidence>
<comment type="pathway">
    <text evidence="3">Amino-acid degradation; L-phenylalanine degradation; acetoacetate and fumarate from L-phenylalanine: step 1/6.</text>
</comment>
<keyword evidence="10 17" id="KW-0479">Metal-binding</keyword>
<dbReference type="CDD" id="cd03347">
    <property type="entry name" value="eu_PheOH"/>
    <property type="match status" value="1"/>
</dbReference>
<evidence type="ECO:0000313" key="21">
    <source>
        <dbReference type="EMBL" id="CAH2277557.1"/>
    </source>
</evidence>
<feature type="binding site" evidence="17">
    <location>
        <position position="293"/>
    </location>
    <ligand>
        <name>Fe cation</name>
        <dbReference type="ChEBI" id="CHEBI:24875"/>
    </ligand>
</feature>
<dbReference type="FunFam" id="1.10.800.10:FF:000002">
    <property type="entry name" value="Tyrosine 3-monooxygenase"/>
    <property type="match status" value="1"/>
</dbReference>
<feature type="domain" description="Biopterin-dependent aromatic amino acid hydroxylase family profile" evidence="19">
    <location>
        <begin position="705"/>
        <end position="986"/>
    </location>
</feature>
<keyword evidence="11" id="KW-0560">Oxidoreductase</keyword>